<comment type="similarity">
    <text evidence="1 6">Belongs to the iron/ascorbate-dependent oxidoreductase family.</text>
</comment>
<dbReference type="InterPro" id="IPR026992">
    <property type="entry name" value="DIOX_N"/>
</dbReference>
<dbReference type="InterPro" id="IPR005123">
    <property type="entry name" value="Oxoglu/Fe-dep_dioxygenase_dom"/>
</dbReference>
<accession>A0A4S4D270</accession>
<evidence type="ECO:0000256" key="5">
    <source>
        <dbReference type="ARBA" id="ARBA00057022"/>
    </source>
</evidence>
<name>A0A4S4D270_CAMSN</name>
<dbReference type="GO" id="GO:0046872">
    <property type="term" value="F:metal ion binding"/>
    <property type="evidence" value="ECO:0007669"/>
    <property type="project" value="UniProtKB-KW"/>
</dbReference>
<dbReference type="InterPro" id="IPR027443">
    <property type="entry name" value="IPNS-like_sf"/>
</dbReference>
<dbReference type="Pfam" id="PF14226">
    <property type="entry name" value="DIOX_N"/>
    <property type="match status" value="1"/>
</dbReference>
<gene>
    <name evidence="8" type="ORF">TEA_024504</name>
</gene>
<dbReference type="FunFam" id="2.60.120.330:FF:000022">
    <property type="entry name" value="Probable 2-oxoglutarate-dependent dioxygenase AOP1.2"/>
    <property type="match status" value="1"/>
</dbReference>
<evidence type="ECO:0000313" key="8">
    <source>
        <dbReference type="EMBL" id="THF95853.1"/>
    </source>
</evidence>
<keyword evidence="9" id="KW-1185">Reference proteome</keyword>
<keyword evidence="2 6" id="KW-0479">Metal-binding</keyword>
<dbReference type="InterPro" id="IPR044861">
    <property type="entry name" value="IPNS-like_FE2OG_OXY"/>
</dbReference>
<evidence type="ECO:0000256" key="4">
    <source>
        <dbReference type="ARBA" id="ARBA00023004"/>
    </source>
</evidence>
<dbReference type="Proteomes" id="UP000306102">
    <property type="component" value="Unassembled WGS sequence"/>
</dbReference>
<evidence type="ECO:0000256" key="6">
    <source>
        <dbReference type="RuleBase" id="RU003682"/>
    </source>
</evidence>
<evidence type="ECO:0000256" key="2">
    <source>
        <dbReference type="ARBA" id="ARBA00022723"/>
    </source>
</evidence>
<feature type="domain" description="Fe2OG dioxygenase" evidence="7">
    <location>
        <begin position="164"/>
        <end position="264"/>
    </location>
</feature>
<evidence type="ECO:0000256" key="3">
    <source>
        <dbReference type="ARBA" id="ARBA00023002"/>
    </source>
</evidence>
<evidence type="ECO:0000313" key="9">
    <source>
        <dbReference type="Proteomes" id="UP000306102"/>
    </source>
</evidence>
<comment type="function">
    <text evidence="5">Probable 2-oxoglutarate-dependent dioxygenase that may be involved in glucosinolates biosynthesis. May play a role in the production of aliphatic glucosinolates.</text>
</comment>
<evidence type="ECO:0000256" key="1">
    <source>
        <dbReference type="ARBA" id="ARBA00008056"/>
    </source>
</evidence>
<organism evidence="8 9">
    <name type="scientific">Camellia sinensis var. sinensis</name>
    <name type="common">China tea</name>
    <dbReference type="NCBI Taxonomy" id="542762"/>
    <lineage>
        <taxon>Eukaryota</taxon>
        <taxon>Viridiplantae</taxon>
        <taxon>Streptophyta</taxon>
        <taxon>Embryophyta</taxon>
        <taxon>Tracheophyta</taxon>
        <taxon>Spermatophyta</taxon>
        <taxon>Magnoliopsida</taxon>
        <taxon>eudicotyledons</taxon>
        <taxon>Gunneridae</taxon>
        <taxon>Pentapetalae</taxon>
        <taxon>asterids</taxon>
        <taxon>Ericales</taxon>
        <taxon>Theaceae</taxon>
        <taxon>Camellia</taxon>
    </lineage>
</organism>
<reference evidence="8 9" key="1">
    <citation type="journal article" date="2018" name="Proc. Natl. Acad. Sci. U.S.A.">
        <title>Draft genome sequence of Camellia sinensis var. sinensis provides insights into the evolution of the tea genome and tea quality.</title>
        <authorList>
            <person name="Wei C."/>
            <person name="Yang H."/>
            <person name="Wang S."/>
            <person name="Zhao J."/>
            <person name="Liu C."/>
            <person name="Gao L."/>
            <person name="Xia E."/>
            <person name="Lu Y."/>
            <person name="Tai Y."/>
            <person name="She G."/>
            <person name="Sun J."/>
            <person name="Cao H."/>
            <person name="Tong W."/>
            <person name="Gao Q."/>
            <person name="Li Y."/>
            <person name="Deng W."/>
            <person name="Jiang X."/>
            <person name="Wang W."/>
            <person name="Chen Q."/>
            <person name="Zhang S."/>
            <person name="Li H."/>
            <person name="Wu J."/>
            <person name="Wang P."/>
            <person name="Li P."/>
            <person name="Shi C."/>
            <person name="Zheng F."/>
            <person name="Jian J."/>
            <person name="Huang B."/>
            <person name="Shan D."/>
            <person name="Shi M."/>
            <person name="Fang C."/>
            <person name="Yue Y."/>
            <person name="Li F."/>
            <person name="Li D."/>
            <person name="Wei S."/>
            <person name="Han B."/>
            <person name="Jiang C."/>
            <person name="Yin Y."/>
            <person name="Xia T."/>
            <person name="Zhang Z."/>
            <person name="Bennetzen J.L."/>
            <person name="Zhao S."/>
            <person name="Wan X."/>
        </authorList>
    </citation>
    <scope>NUCLEOTIDE SEQUENCE [LARGE SCALE GENOMIC DNA]</scope>
    <source>
        <strain evidence="9">cv. Shuchazao</strain>
        <tissue evidence="8">Leaf</tissue>
    </source>
</reference>
<dbReference type="PROSITE" id="PS51471">
    <property type="entry name" value="FE2OG_OXY"/>
    <property type="match status" value="1"/>
</dbReference>
<dbReference type="PANTHER" id="PTHR47990">
    <property type="entry name" value="2-OXOGLUTARATE (2OG) AND FE(II)-DEPENDENT OXYGENASE SUPERFAMILY PROTEIN-RELATED"/>
    <property type="match status" value="1"/>
</dbReference>
<keyword evidence="3 6" id="KW-0560">Oxidoreductase</keyword>
<protein>
    <recommendedName>
        <fullName evidence="7">Fe2OG dioxygenase domain-containing protein</fullName>
    </recommendedName>
</protein>
<dbReference type="SUPFAM" id="SSF51197">
    <property type="entry name" value="Clavaminate synthase-like"/>
    <property type="match status" value="1"/>
</dbReference>
<comment type="caution">
    <text evidence="8">The sequence shown here is derived from an EMBL/GenBank/DDBJ whole genome shotgun (WGS) entry which is preliminary data.</text>
</comment>
<sequence>MESQTKPRKLPNIDFTKENLKLGTSTWLETSNEVKCALEEYGCFVAVYDKVSLELHNEVFKSLKELFDLPKETKVQNTSDKPFFGYMVQRPRAPLYESMGIDEPTTLQGAQTFTSLMWPSGNHHFCETMHSYSKLLSELELTVKRMVFESYGVEKHYDSHSESTTNLLRVMKYRVPRMKETNIGADAHTDKNFITILDQNQVNGLEVKTKDGVWISIDFLPSSFVVMAGDAFLAWSNGRVHSPSHRVIMNGNEPRYSLALFTYHTGTIRVPEELVDDEHPLQFKPFDHLGLLSFFNNLDVSRQSEFTAKAYCGV</sequence>
<dbReference type="Gene3D" id="2.60.120.330">
    <property type="entry name" value="B-lactam Antibiotic, Isopenicillin N Synthase, Chain"/>
    <property type="match status" value="1"/>
</dbReference>
<dbReference type="EMBL" id="SDRB02013126">
    <property type="protein sequence ID" value="THF95853.1"/>
    <property type="molecule type" value="Genomic_DNA"/>
</dbReference>
<dbReference type="GO" id="GO:0016705">
    <property type="term" value="F:oxidoreductase activity, acting on paired donors, with incorporation or reduction of molecular oxygen"/>
    <property type="evidence" value="ECO:0007669"/>
    <property type="project" value="UniProtKB-ARBA"/>
</dbReference>
<proteinExistence type="inferred from homology"/>
<dbReference type="STRING" id="542762.A0A4S4D270"/>
<dbReference type="InterPro" id="IPR050231">
    <property type="entry name" value="Iron_ascorbate_oxido_reductase"/>
</dbReference>
<keyword evidence="4 6" id="KW-0408">Iron</keyword>
<dbReference type="AlphaFoldDB" id="A0A4S4D270"/>
<dbReference type="Pfam" id="PF03171">
    <property type="entry name" value="2OG-FeII_Oxy"/>
    <property type="match status" value="1"/>
</dbReference>
<evidence type="ECO:0000259" key="7">
    <source>
        <dbReference type="PROSITE" id="PS51471"/>
    </source>
</evidence>